<feature type="binding site" evidence="15">
    <location>
        <position position="496"/>
    </location>
    <ligand>
        <name>Mg(2+)</name>
        <dbReference type="ChEBI" id="CHEBI:18420"/>
        <note>shared with alpha subunit</note>
    </ligand>
</feature>
<gene>
    <name evidence="15 20" type="primary">pheT</name>
    <name evidence="20" type="ORF">HMPREF0091_10930</name>
</gene>
<dbReference type="InterPro" id="IPR004532">
    <property type="entry name" value="Phe-tRNA-ligase_IIc_bsu_bact"/>
</dbReference>
<dbReference type="Proteomes" id="UP000005947">
    <property type="component" value="Unassembled WGS sequence"/>
</dbReference>
<keyword evidence="4 15" id="KW-0963">Cytoplasm</keyword>
<feature type="domain" description="FDX-ACB" evidence="18">
    <location>
        <begin position="741"/>
        <end position="835"/>
    </location>
</feature>
<dbReference type="Pfam" id="PF03147">
    <property type="entry name" value="FDX-ACB"/>
    <property type="match status" value="1"/>
</dbReference>
<evidence type="ECO:0000256" key="14">
    <source>
        <dbReference type="ARBA" id="ARBA00049255"/>
    </source>
</evidence>
<evidence type="ECO:0000256" key="2">
    <source>
        <dbReference type="ARBA" id="ARBA00008653"/>
    </source>
</evidence>
<dbReference type="GeneID" id="93210584"/>
<dbReference type="CDD" id="cd00769">
    <property type="entry name" value="PheRS_beta_core"/>
    <property type="match status" value="1"/>
</dbReference>
<dbReference type="GO" id="GO:0000049">
    <property type="term" value="F:tRNA binding"/>
    <property type="evidence" value="ECO:0007669"/>
    <property type="project" value="UniProtKB-UniRule"/>
</dbReference>
<evidence type="ECO:0000256" key="10">
    <source>
        <dbReference type="ARBA" id="ARBA00022842"/>
    </source>
</evidence>
<comment type="subcellular location">
    <subcellularLocation>
        <location evidence="1 15">Cytoplasm</location>
    </subcellularLocation>
</comment>
<dbReference type="Pfam" id="PF03484">
    <property type="entry name" value="B5"/>
    <property type="match status" value="1"/>
</dbReference>
<dbReference type="Pfam" id="PF01588">
    <property type="entry name" value="tRNA_bind"/>
    <property type="match status" value="1"/>
</dbReference>
<evidence type="ECO:0000259" key="17">
    <source>
        <dbReference type="PROSITE" id="PS50886"/>
    </source>
</evidence>
<dbReference type="EC" id="6.1.1.20" evidence="15"/>
<keyword evidence="11 16" id="KW-0694">RNA-binding</keyword>
<dbReference type="GO" id="GO:0006432">
    <property type="term" value="P:phenylalanyl-tRNA aminoacylation"/>
    <property type="evidence" value="ECO:0007669"/>
    <property type="project" value="UniProtKB-UniRule"/>
</dbReference>
<evidence type="ECO:0000259" key="19">
    <source>
        <dbReference type="PROSITE" id="PS51483"/>
    </source>
</evidence>
<feature type="binding site" evidence="15">
    <location>
        <position position="487"/>
    </location>
    <ligand>
        <name>Mg(2+)</name>
        <dbReference type="ChEBI" id="CHEBI:18420"/>
        <note>shared with alpha subunit</note>
    </ligand>
</feature>
<comment type="caution">
    <text evidence="20">The sequence shown here is derived from an EMBL/GenBank/DDBJ whole genome shotgun (WGS) entry which is preliminary data.</text>
</comment>
<comment type="catalytic activity">
    <reaction evidence="14 15">
        <text>tRNA(Phe) + L-phenylalanine + ATP = L-phenylalanyl-tRNA(Phe) + AMP + diphosphate + H(+)</text>
        <dbReference type="Rhea" id="RHEA:19413"/>
        <dbReference type="Rhea" id="RHEA-COMP:9668"/>
        <dbReference type="Rhea" id="RHEA-COMP:9699"/>
        <dbReference type="ChEBI" id="CHEBI:15378"/>
        <dbReference type="ChEBI" id="CHEBI:30616"/>
        <dbReference type="ChEBI" id="CHEBI:33019"/>
        <dbReference type="ChEBI" id="CHEBI:58095"/>
        <dbReference type="ChEBI" id="CHEBI:78442"/>
        <dbReference type="ChEBI" id="CHEBI:78531"/>
        <dbReference type="ChEBI" id="CHEBI:456215"/>
        <dbReference type="EC" id="6.1.1.20"/>
    </reaction>
</comment>
<dbReference type="GO" id="GO:0005524">
    <property type="term" value="F:ATP binding"/>
    <property type="evidence" value="ECO:0007669"/>
    <property type="project" value="UniProtKB-UniRule"/>
</dbReference>
<keyword evidence="6 15" id="KW-0436">Ligase</keyword>
<comment type="cofactor">
    <cofactor evidence="15">
        <name>Mg(2+)</name>
        <dbReference type="ChEBI" id="CHEBI:18420"/>
    </cofactor>
    <text evidence="15">Binds 2 magnesium ions per tetramer.</text>
</comment>
<dbReference type="SUPFAM" id="SSF55681">
    <property type="entry name" value="Class II aaRS and biotin synthetases"/>
    <property type="match status" value="1"/>
</dbReference>
<dbReference type="InterPro" id="IPR041616">
    <property type="entry name" value="PheRS_beta_core"/>
</dbReference>
<reference evidence="20 21" key="1">
    <citation type="submission" date="2011-02" db="EMBL/GenBank/DDBJ databases">
        <authorList>
            <person name="Muzny D."/>
            <person name="Qin X."/>
            <person name="Buhay C."/>
            <person name="Dugan-Rocha S."/>
            <person name="Ding Y."/>
            <person name="Chen G."/>
            <person name="Hawes A."/>
            <person name="Holder M."/>
            <person name="Jhangiani S."/>
            <person name="Johnson A."/>
            <person name="Khan Z."/>
            <person name="Li Z."/>
            <person name="Liu W."/>
            <person name="Liu X."/>
            <person name="Perez L."/>
            <person name="Shen H."/>
            <person name="Wang Q."/>
            <person name="Watt J."/>
            <person name="Xi L."/>
            <person name="Xin Y."/>
            <person name="Zhou J."/>
            <person name="Deng J."/>
            <person name="Jiang H."/>
            <person name="Liu Y."/>
            <person name="Qu J."/>
            <person name="Song X.-Z."/>
            <person name="Zhang L."/>
            <person name="Villasana D."/>
            <person name="Johnson A."/>
            <person name="Liu J."/>
            <person name="Liyanage D."/>
            <person name="Lorensuhewa L."/>
            <person name="Robinson T."/>
            <person name="Song A."/>
            <person name="Song B.-B."/>
            <person name="Dinh H."/>
            <person name="Thornton R."/>
            <person name="Coyle M."/>
            <person name="Francisco L."/>
            <person name="Jackson L."/>
            <person name="Javaid M."/>
            <person name="Korchina V."/>
            <person name="Kovar C."/>
            <person name="Mata R."/>
            <person name="Mathew T."/>
            <person name="Ngo R."/>
            <person name="Nguyen L."/>
            <person name="Nguyen N."/>
            <person name="Okwuonu G."/>
            <person name="Ongeri F."/>
            <person name="Pham C."/>
            <person name="Simmons D."/>
            <person name="Wilczek-Boney K."/>
            <person name="Hale W."/>
            <person name="Jakkamsetti A."/>
            <person name="Pham P."/>
            <person name="Ruth R."/>
            <person name="San Lucas F."/>
            <person name="Warren J."/>
            <person name="Zhang J."/>
            <person name="Zhao Z."/>
            <person name="Zhou C."/>
            <person name="Zhu D."/>
            <person name="Lee S."/>
            <person name="Bess C."/>
            <person name="Blankenburg K."/>
            <person name="Forbes L."/>
            <person name="Fu Q."/>
            <person name="Gubbala S."/>
            <person name="Hirani K."/>
            <person name="Jayaseelan J.C."/>
            <person name="Lara F."/>
            <person name="Munidasa M."/>
            <person name="Palculict T."/>
            <person name="Patil S."/>
            <person name="Pu L.-L."/>
            <person name="Saada N."/>
            <person name="Tang L."/>
            <person name="Weissenberger G."/>
            <person name="Zhu Y."/>
            <person name="Hemphill L."/>
            <person name="Shang Y."/>
            <person name="Youmans B."/>
            <person name="Ayvaz T."/>
            <person name="Ross M."/>
            <person name="Santibanez J."/>
            <person name="Aqrawi P."/>
            <person name="Gross S."/>
            <person name="Joshi V."/>
            <person name="Fowler G."/>
            <person name="Nazareth L."/>
            <person name="Reid J."/>
            <person name="Worley K."/>
            <person name="Petrosino J."/>
            <person name="Highlander S."/>
            <person name="Gibbs R."/>
        </authorList>
    </citation>
    <scope>NUCLEOTIDE SEQUENCE [LARGE SCALE GENOMIC DNA]</scope>
    <source>
        <strain evidence="20 21">DSM 15829</strain>
    </source>
</reference>
<protein>
    <recommendedName>
        <fullName evidence="15">Phenylalanine--tRNA ligase beta subunit</fullName>
        <ecNumber evidence="15">6.1.1.20</ecNumber>
    </recommendedName>
    <alternativeName>
        <fullName evidence="15">Phenylalanyl-tRNA synthetase beta subunit</fullName>
        <shortName evidence="15">PheRS</shortName>
    </alternativeName>
</protein>
<accession>F1T630</accession>
<evidence type="ECO:0000313" key="20">
    <source>
        <dbReference type="EMBL" id="EGF22935.1"/>
    </source>
</evidence>
<dbReference type="InterPro" id="IPR005121">
    <property type="entry name" value="Fdx_antiC-bd"/>
</dbReference>
<dbReference type="Gene3D" id="3.30.56.10">
    <property type="match status" value="2"/>
</dbReference>
<evidence type="ECO:0000256" key="5">
    <source>
        <dbReference type="ARBA" id="ARBA00022555"/>
    </source>
</evidence>
<feature type="domain" description="TRNA-binding" evidence="17">
    <location>
        <begin position="39"/>
        <end position="156"/>
    </location>
</feature>
<evidence type="ECO:0000256" key="8">
    <source>
        <dbReference type="ARBA" id="ARBA00022741"/>
    </source>
</evidence>
<evidence type="ECO:0000256" key="7">
    <source>
        <dbReference type="ARBA" id="ARBA00022723"/>
    </source>
</evidence>
<proteinExistence type="inferred from homology"/>
<evidence type="ECO:0000259" key="18">
    <source>
        <dbReference type="PROSITE" id="PS51447"/>
    </source>
</evidence>
<dbReference type="InterPro" id="IPR005146">
    <property type="entry name" value="B3/B4_tRNA-bd"/>
</dbReference>
<dbReference type="NCBIfam" id="TIGR00472">
    <property type="entry name" value="pheT_bact"/>
    <property type="match status" value="1"/>
</dbReference>
<keyword evidence="12 15" id="KW-0648">Protein biosynthesis</keyword>
<dbReference type="SUPFAM" id="SSF54991">
    <property type="entry name" value="Anticodon-binding domain of PheRS"/>
    <property type="match status" value="1"/>
</dbReference>
<evidence type="ECO:0000256" key="13">
    <source>
        <dbReference type="ARBA" id="ARBA00023146"/>
    </source>
</evidence>
<dbReference type="SUPFAM" id="SSF50249">
    <property type="entry name" value="Nucleic acid-binding proteins"/>
    <property type="match status" value="1"/>
</dbReference>
<dbReference type="AlphaFoldDB" id="F1T630"/>
<dbReference type="Pfam" id="PF03483">
    <property type="entry name" value="B3_4"/>
    <property type="match status" value="1"/>
</dbReference>
<dbReference type="CDD" id="cd02796">
    <property type="entry name" value="tRNA_bind_bactPheRS"/>
    <property type="match status" value="1"/>
</dbReference>
<keyword evidence="9 15" id="KW-0067">ATP-binding</keyword>
<dbReference type="HAMAP" id="MF_00283">
    <property type="entry name" value="Phe_tRNA_synth_beta1"/>
    <property type="match status" value="1"/>
</dbReference>
<evidence type="ECO:0000256" key="6">
    <source>
        <dbReference type="ARBA" id="ARBA00022598"/>
    </source>
</evidence>
<dbReference type="PANTHER" id="PTHR10947:SF0">
    <property type="entry name" value="PHENYLALANINE--TRNA LIGASE BETA SUBUNIT"/>
    <property type="match status" value="1"/>
</dbReference>
<sequence length="836" mass="92123">MRISYEWLKTLVDIPDDPNDLVREFIRTGTEVEAVDTTGADITHVVTSQVLSKTPHPDSDHMFVCKMDVGTYHTDDKGNPIPLQVVCGAQNFNEGDKTVTALVGATLPGDIHIKKGKLRGVESCGMNCSARELGLSSDHTGIMILDPTAPVGVDFCTWKNLRDTVIDCEITPNRPDCLSMLGIAHEVSAMYNEPCHISLEGVKHESAPSTQDLVDVRIQDDTLCPRYTARVLHNVVIKESPEWLRKRLIAAGTRPINNVVDITNYVMYLTGQPLHAFDLAKLSADENGKRHIVVRAAHAGETLVTLDDQERTLTDDMIVISDNGQTPLALAGVMGGKNSEIDESTQDVLLESAAFSAGHISRTSRNLDLMSEASIRYERQIDVNGCARASEIAAALFEAYASAEVSKGLLDVYPHVVEPVCIKLRSKRVCELAGETIQPNFMKERLERLGCTVKPCNSSDTQNADACTQPSDNACEYLVYAPTNRPDLTREIDLVEEIVRLWGEGDITPTLPAARNHAGGLSEEQRYLRCIGATLRASGLSETTTYNFADPADLERLGMSEEGRGVPIQIIRPLVADQSEMRRDIIPGLLRSVAYNLDHGVKNVHLYEIGRVFFGHEHKSQPTESVYVAGVMCGSWADDAWCASYPAFDFFDVKGVVEQLCERLRLTKVRYKVADPQAFGWLQPGCAAELICSGEHIGWLGVLHPKSCKNFGVSEPVMAFELSCAALLRHAHHELPYQDVPTLPGVSIDLALVVDEDLDAESIMQRLSSAGGKLLTDVRLFDVYRDEVRVGAHKKSMTFSLTYRCDDHTLTSEEVNKAHTKLIAKITRSCKAEIRS</sequence>
<dbReference type="Gene3D" id="3.30.70.380">
    <property type="entry name" value="Ferrodoxin-fold anticodon-binding domain"/>
    <property type="match status" value="1"/>
</dbReference>
<dbReference type="PROSITE" id="PS51483">
    <property type="entry name" value="B5"/>
    <property type="match status" value="1"/>
</dbReference>
<dbReference type="eggNOG" id="COG0072">
    <property type="taxonomic scope" value="Bacteria"/>
</dbReference>
<dbReference type="InterPro" id="IPR036690">
    <property type="entry name" value="Fdx_antiC-bd_sf"/>
</dbReference>
<dbReference type="GO" id="GO:0004826">
    <property type="term" value="F:phenylalanine-tRNA ligase activity"/>
    <property type="evidence" value="ECO:0007669"/>
    <property type="project" value="UniProtKB-UniRule"/>
</dbReference>
<dbReference type="InterPro" id="IPR012340">
    <property type="entry name" value="NA-bd_OB-fold"/>
</dbReference>
<dbReference type="Gene3D" id="3.50.40.10">
    <property type="entry name" value="Phenylalanyl-trna Synthetase, Chain B, domain 3"/>
    <property type="match status" value="1"/>
</dbReference>
<dbReference type="Gene3D" id="3.30.930.10">
    <property type="entry name" value="Bira Bifunctional Protein, Domain 2"/>
    <property type="match status" value="1"/>
</dbReference>
<dbReference type="FunFam" id="2.40.50.140:FF:000045">
    <property type="entry name" value="Phenylalanine--tRNA ligase beta subunit"/>
    <property type="match status" value="1"/>
</dbReference>
<keyword evidence="8 15" id="KW-0547">Nucleotide-binding</keyword>
<dbReference type="SUPFAM" id="SSF46955">
    <property type="entry name" value="Putative DNA-binding domain"/>
    <property type="match status" value="1"/>
</dbReference>
<evidence type="ECO:0000256" key="16">
    <source>
        <dbReference type="PROSITE-ProRule" id="PRU00209"/>
    </source>
</evidence>
<keyword evidence="7 15" id="KW-0479">Metal-binding</keyword>
<dbReference type="GO" id="GO:0000287">
    <property type="term" value="F:magnesium ion binding"/>
    <property type="evidence" value="ECO:0007669"/>
    <property type="project" value="UniProtKB-UniRule"/>
</dbReference>
<dbReference type="PANTHER" id="PTHR10947">
    <property type="entry name" value="PHENYLALANYL-TRNA SYNTHETASE BETA CHAIN AND LEUCINE-RICH REPEAT-CONTAINING PROTEIN 47"/>
    <property type="match status" value="1"/>
</dbReference>
<dbReference type="InterPro" id="IPR009061">
    <property type="entry name" value="DNA-bd_dom_put_sf"/>
</dbReference>
<dbReference type="SMART" id="SM00874">
    <property type="entry name" value="B5"/>
    <property type="match status" value="1"/>
</dbReference>
<dbReference type="InterPro" id="IPR005147">
    <property type="entry name" value="tRNA_synthase_B5-dom"/>
</dbReference>
<feature type="domain" description="B5" evidence="19">
    <location>
        <begin position="417"/>
        <end position="509"/>
    </location>
</feature>
<dbReference type="Pfam" id="PF17759">
    <property type="entry name" value="tRNA_synthFbeta"/>
    <property type="match status" value="1"/>
</dbReference>
<evidence type="ECO:0000256" key="9">
    <source>
        <dbReference type="ARBA" id="ARBA00022840"/>
    </source>
</evidence>
<dbReference type="Gene3D" id="2.40.50.140">
    <property type="entry name" value="Nucleic acid-binding proteins"/>
    <property type="match status" value="1"/>
</dbReference>
<dbReference type="InterPro" id="IPR033714">
    <property type="entry name" value="tRNA_bind_bactPheRS"/>
</dbReference>
<organism evidence="20 21">
    <name type="scientific">Fannyhessea vaginae DSM 15829</name>
    <dbReference type="NCBI Taxonomy" id="525256"/>
    <lineage>
        <taxon>Bacteria</taxon>
        <taxon>Bacillati</taxon>
        <taxon>Actinomycetota</taxon>
        <taxon>Coriobacteriia</taxon>
        <taxon>Coriobacteriales</taxon>
        <taxon>Atopobiaceae</taxon>
        <taxon>Fannyhessea</taxon>
    </lineage>
</organism>
<dbReference type="OrthoDB" id="9805455at2"/>
<evidence type="ECO:0000256" key="4">
    <source>
        <dbReference type="ARBA" id="ARBA00022490"/>
    </source>
</evidence>
<dbReference type="InterPro" id="IPR002547">
    <property type="entry name" value="tRNA-bd_dom"/>
</dbReference>
<dbReference type="EMBL" id="ACGK02000002">
    <property type="protein sequence ID" value="EGF22935.1"/>
    <property type="molecule type" value="Genomic_DNA"/>
</dbReference>
<evidence type="ECO:0000256" key="3">
    <source>
        <dbReference type="ARBA" id="ARBA00011209"/>
    </source>
</evidence>
<evidence type="ECO:0000256" key="1">
    <source>
        <dbReference type="ARBA" id="ARBA00004496"/>
    </source>
</evidence>
<dbReference type="InterPro" id="IPR020825">
    <property type="entry name" value="Phe-tRNA_synthase-like_B3/B4"/>
</dbReference>
<dbReference type="RefSeq" id="WP_006303126.1">
    <property type="nucleotide sequence ID" value="NZ_ACGK02000002.1"/>
</dbReference>
<comment type="similarity">
    <text evidence="2 15">Belongs to the phenylalanyl-tRNA synthetase beta subunit family. Type 1 subfamily.</text>
</comment>
<dbReference type="PROSITE" id="PS51447">
    <property type="entry name" value="FDX_ACB"/>
    <property type="match status" value="1"/>
</dbReference>
<evidence type="ECO:0000256" key="12">
    <source>
        <dbReference type="ARBA" id="ARBA00022917"/>
    </source>
</evidence>
<dbReference type="SMART" id="SM00896">
    <property type="entry name" value="FDX-ACB"/>
    <property type="match status" value="1"/>
</dbReference>
<dbReference type="SUPFAM" id="SSF56037">
    <property type="entry name" value="PheT/TilS domain"/>
    <property type="match status" value="1"/>
</dbReference>
<keyword evidence="21" id="KW-1185">Reference proteome</keyword>
<evidence type="ECO:0000313" key="21">
    <source>
        <dbReference type="Proteomes" id="UP000005947"/>
    </source>
</evidence>
<name>F1T630_9ACTN</name>
<evidence type="ECO:0000256" key="15">
    <source>
        <dbReference type="HAMAP-Rule" id="MF_00283"/>
    </source>
</evidence>
<evidence type="ECO:0000256" key="11">
    <source>
        <dbReference type="ARBA" id="ARBA00022884"/>
    </source>
</evidence>
<feature type="binding site" evidence="15">
    <location>
        <position position="497"/>
    </location>
    <ligand>
        <name>Mg(2+)</name>
        <dbReference type="ChEBI" id="CHEBI:18420"/>
        <note>shared with alpha subunit</note>
    </ligand>
</feature>
<dbReference type="GO" id="GO:0009328">
    <property type="term" value="C:phenylalanine-tRNA ligase complex"/>
    <property type="evidence" value="ECO:0007669"/>
    <property type="project" value="TreeGrafter"/>
</dbReference>
<dbReference type="PROSITE" id="PS50886">
    <property type="entry name" value="TRBD"/>
    <property type="match status" value="1"/>
</dbReference>
<keyword evidence="5 16" id="KW-0820">tRNA-binding</keyword>
<dbReference type="SMART" id="SM00873">
    <property type="entry name" value="B3_4"/>
    <property type="match status" value="1"/>
</dbReference>
<keyword evidence="13 15" id="KW-0030">Aminoacyl-tRNA synthetase</keyword>
<dbReference type="InterPro" id="IPR045864">
    <property type="entry name" value="aa-tRNA-synth_II/BPL/LPL"/>
</dbReference>
<dbReference type="InterPro" id="IPR045060">
    <property type="entry name" value="Phe-tRNA-ligase_IIc_bsu"/>
</dbReference>
<feature type="binding site" evidence="15">
    <location>
        <position position="493"/>
    </location>
    <ligand>
        <name>Mg(2+)</name>
        <dbReference type="ChEBI" id="CHEBI:18420"/>
        <note>shared with alpha subunit</note>
    </ligand>
</feature>
<keyword evidence="10 15" id="KW-0460">Magnesium</keyword>
<dbReference type="eggNOG" id="COG0073">
    <property type="taxonomic scope" value="Bacteria"/>
</dbReference>
<comment type="subunit">
    <text evidence="3 15">Tetramer of two alpha and two beta subunits.</text>
</comment>